<name>A0A8H7TLT4_9HELO</name>
<dbReference type="Gene3D" id="3.40.50.720">
    <property type="entry name" value="NAD(P)-binding Rossmann-like Domain"/>
    <property type="match status" value="1"/>
</dbReference>
<dbReference type="Proteomes" id="UP000664132">
    <property type="component" value="Unassembled WGS sequence"/>
</dbReference>
<accession>A0A8H7TLT4</accession>
<dbReference type="InterPro" id="IPR036291">
    <property type="entry name" value="NAD(P)-bd_dom_sf"/>
</dbReference>
<dbReference type="OrthoDB" id="419598at2759"/>
<evidence type="ECO:0000256" key="1">
    <source>
        <dbReference type="ARBA" id="ARBA00022857"/>
    </source>
</evidence>
<protein>
    <recommendedName>
        <fullName evidence="3">NmrA-like domain-containing protein</fullName>
    </recommendedName>
</protein>
<feature type="domain" description="NmrA-like" evidence="3">
    <location>
        <begin position="4"/>
        <end position="239"/>
    </location>
</feature>
<keyword evidence="1" id="KW-0521">NADP</keyword>
<evidence type="ECO:0000313" key="4">
    <source>
        <dbReference type="EMBL" id="KAG4421103.1"/>
    </source>
</evidence>
<organism evidence="4 5">
    <name type="scientific">Cadophora malorum</name>
    <dbReference type="NCBI Taxonomy" id="108018"/>
    <lineage>
        <taxon>Eukaryota</taxon>
        <taxon>Fungi</taxon>
        <taxon>Dikarya</taxon>
        <taxon>Ascomycota</taxon>
        <taxon>Pezizomycotina</taxon>
        <taxon>Leotiomycetes</taxon>
        <taxon>Helotiales</taxon>
        <taxon>Ploettnerulaceae</taxon>
        <taxon>Cadophora</taxon>
    </lineage>
</organism>
<comment type="caution">
    <text evidence="4">The sequence shown here is derived from an EMBL/GenBank/DDBJ whole genome shotgun (WGS) entry which is preliminary data.</text>
</comment>
<proteinExistence type="predicted"/>
<evidence type="ECO:0000313" key="5">
    <source>
        <dbReference type="Proteomes" id="UP000664132"/>
    </source>
</evidence>
<dbReference type="SUPFAM" id="SSF51735">
    <property type="entry name" value="NAD(P)-binding Rossmann-fold domains"/>
    <property type="match status" value="1"/>
</dbReference>
<dbReference type="InterPro" id="IPR008030">
    <property type="entry name" value="NmrA-like"/>
</dbReference>
<dbReference type="AlphaFoldDB" id="A0A8H7TLT4"/>
<dbReference type="EMBL" id="JAFJYH010000071">
    <property type="protein sequence ID" value="KAG4421103.1"/>
    <property type="molecule type" value="Genomic_DNA"/>
</dbReference>
<gene>
    <name evidence="4" type="ORF">IFR04_005746</name>
</gene>
<evidence type="ECO:0000256" key="2">
    <source>
        <dbReference type="ARBA" id="ARBA00023002"/>
    </source>
</evidence>
<keyword evidence="5" id="KW-1185">Reference proteome</keyword>
<reference evidence="4" key="1">
    <citation type="submission" date="2021-02" db="EMBL/GenBank/DDBJ databases">
        <title>Genome sequence Cadophora malorum strain M34.</title>
        <authorList>
            <person name="Stefanovic E."/>
            <person name="Vu D."/>
            <person name="Scully C."/>
            <person name="Dijksterhuis J."/>
            <person name="Roader J."/>
            <person name="Houbraken J."/>
        </authorList>
    </citation>
    <scope>NUCLEOTIDE SEQUENCE</scope>
    <source>
        <strain evidence="4">M34</strain>
    </source>
</reference>
<dbReference type="PANTHER" id="PTHR47706:SF9">
    <property type="entry name" value="NMRA-LIKE DOMAIN-CONTAINING PROTEIN-RELATED"/>
    <property type="match status" value="1"/>
</dbReference>
<dbReference type="InterPro" id="IPR051609">
    <property type="entry name" value="NmrA/Isoflavone_reductase-like"/>
</dbReference>
<keyword evidence="2" id="KW-0560">Oxidoreductase</keyword>
<evidence type="ECO:0000259" key="3">
    <source>
        <dbReference type="Pfam" id="PF05368"/>
    </source>
</evidence>
<dbReference type="PANTHER" id="PTHR47706">
    <property type="entry name" value="NMRA-LIKE FAMILY PROTEIN"/>
    <property type="match status" value="1"/>
</dbReference>
<sequence>MTFVVAVAGISGRFGRCVVQELLKKPGILVRGLARDSSKVAAAIRSAPGFELFEGDITDVDTTRKLVDGADVVISALMGSDSFMFEAQKQLIDISEAANVPRFIASDYTIDYTKLDYGQLPSKDPMKKIYAYLQGKTIKGVHVMIGAFLDTFWTQWFGAWDPQKLSLSFWGTGDEVWELTSYENTAEFVAEVALDKNATGIQRFVGDRISIRGIAEVFAEVYGKKLSLKQLGSLDDLKARIDATNRDEDPMIWLPLFYQYYSSNGQTHNGPGTLNTSYPGLQHRDVKEYLDDHSLESLATAMFTVGMKN</sequence>
<dbReference type="GO" id="GO:0016491">
    <property type="term" value="F:oxidoreductase activity"/>
    <property type="evidence" value="ECO:0007669"/>
    <property type="project" value="UniProtKB-KW"/>
</dbReference>
<dbReference type="Pfam" id="PF05368">
    <property type="entry name" value="NmrA"/>
    <property type="match status" value="1"/>
</dbReference>